<dbReference type="SUPFAM" id="SSF103473">
    <property type="entry name" value="MFS general substrate transporter"/>
    <property type="match status" value="1"/>
</dbReference>
<comment type="subcellular location">
    <subcellularLocation>
        <location evidence="1">Membrane</location>
        <topology evidence="1">Multi-pass membrane protein</topology>
    </subcellularLocation>
</comment>
<dbReference type="PANTHER" id="PTHR23507">
    <property type="entry name" value="ZGC:174356"/>
    <property type="match status" value="1"/>
</dbReference>
<protein>
    <submittedName>
        <fullName evidence="6">Uncharacterized protein</fullName>
    </submittedName>
</protein>
<dbReference type="Pfam" id="PF07690">
    <property type="entry name" value="MFS_1"/>
    <property type="match status" value="1"/>
</dbReference>
<organism evidence="6 7">
    <name type="scientific">Henosepilachna vigintioctopunctata</name>
    <dbReference type="NCBI Taxonomy" id="420089"/>
    <lineage>
        <taxon>Eukaryota</taxon>
        <taxon>Metazoa</taxon>
        <taxon>Ecdysozoa</taxon>
        <taxon>Arthropoda</taxon>
        <taxon>Hexapoda</taxon>
        <taxon>Insecta</taxon>
        <taxon>Pterygota</taxon>
        <taxon>Neoptera</taxon>
        <taxon>Endopterygota</taxon>
        <taxon>Coleoptera</taxon>
        <taxon>Polyphaga</taxon>
        <taxon>Cucujiformia</taxon>
        <taxon>Coccinelloidea</taxon>
        <taxon>Coccinellidae</taxon>
        <taxon>Epilachninae</taxon>
        <taxon>Epilachnini</taxon>
        <taxon>Henosepilachna</taxon>
    </lineage>
</organism>
<keyword evidence="2 5" id="KW-0812">Transmembrane</keyword>
<gene>
    <name evidence="6" type="ORF">WA026_013206</name>
</gene>
<proteinExistence type="predicted"/>
<dbReference type="InterPro" id="IPR036259">
    <property type="entry name" value="MFS_trans_sf"/>
</dbReference>
<evidence type="ECO:0000313" key="6">
    <source>
        <dbReference type="EMBL" id="KAK9880878.1"/>
    </source>
</evidence>
<dbReference type="EMBL" id="JARQZJ010000066">
    <property type="protein sequence ID" value="KAK9880878.1"/>
    <property type="molecule type" value="Genomic_DNA"/>
</dbReference>
<dbReference type="GO" id="GO:0022857">
    <property type="term" value="F:transmembrane transporter activity"/>
    <property type="evidence" value="ECO:0007669"/>
    <property type="project" value="InterPro"/>
</dbReference>
<keyword evidence="4 5" id="KW-0472">Membrane</keyword>
<dbReference type="Proteomes" id="UP001431783">
    <property type="component" value="Unassembled WGS sequence"/>
</dbReference>
<feature type="transmembrane region" description="Helical" evidence="5">
    <location>
        <begin position="35"/>
        <end position="56"/>
    </location>
</feature>
<evidence type="ECO:0000256" key="2">
    <source>
        <dbReference type="ARBA" id="ARBA00022692"/>
    </source>
</evidence>
<evidence type="ECO:0000256" key="4">
    <source>
        <dbReference type="ARBA" id="ARBA00023136"/>
    </source>
</evidence>
<dbReference type="GO" id="GO:0016020">
    <property type="term" value="C:membrane"/>
    <property type="evidence" value="ECO:0007669"/>
    <property type="project" value="UniProtKB-SubCell"/>
</dbReference>
<evidence type="ECO:0000256" key="5">
    <source>
        <dbReference type="SAM" id="Phobius"/>
    </source>
</evidence>
<keyword evidence="7" id="KW-1185">Reference proteome</keyword>
<evidence type="ECO:0000256" key="1">
    <source>
        <dbReference type="ARBA" id="ARBA00004141"/>
    </source>
</evidence>
<name>A0AAW1UK54_9CUCU</name>
<evidence type="ECO:0000256" key="3">
    <source>
        <dbReference type="ARBA" id="ARBA00022989"/>
    </source>
</evidence>
<reference evidence="6 7" key="1">
    <citation type="submission" date="2023-03" db="EMBL/GenBank/DDBJ databases">
        <title>Genome insight into feeding habits of ladybird beetles.</title>
        <authorList>
            <person name="Li H.-S."/>
            <person name="Huang Y.-H."/>
            <person name="Pang H."/>
        </authorList>
    </citation>
    <scope>NUCLEOTIDE SEQUENCE [LARGE SCALE GENOMIC DNA]</scope>
    <source>
        <strain evidence="6">SYSU_2023b</strain>
        <tissue evidence="6">Whole body</tissue>
    </source>
</reference>
<feature type="transmembrane region" description="Helical" evidence="5">
    <location>
        <begin position="195"/>
        <end position="216"/>
    </location>
</feature>
<dbReference type="InterPro" id="IPR011701">
    <property type="entry name" value="MFS"/>
</dbReference>
<keyword evidence="3 5" id="KW-1133">Transmembrane helix</keyword>
<evidence type="ECO:0000313" key="7">
    <source>
        <dbReference type="Proteomes" id="UP001431783"/>
    </source>
</evidence>
<dbReference type="Gene3D" id="1.20.1250.20">
    <property type="entry name" value="MFS general substrate transporter like domains"/>
    <property type="match status" value="1"/>
</dbReference>
<sequence>MLGLRTSIQSFFPVCFVLFLGSWSDRYKRRKPLIIFPIIGEILCCLALIMNAVYFYELPLIYTVMGDSVPLPLLGGWPCLFIGAYSYDGERCTDSNRTFKMGPIAVSKMVGTSLGNSIGGLVFSAKGFLKSFYFCIMSLTFAMILSILLGKEEKNTEKLNGGNQGFLSDFFNIHYFVDCLRTCFHKGPRNRRKKIIIFISLAFIISGPTHGIKFSIELTGSFLGVIFLTKFLHCNKPVIEMIGLTGFI</sequence>
<dbReference type="AlphaFoldDB" id="A0AAW1UK54"/>
<dbReference type="PANTHER" id="PTHR23507:SF1">
    <property type="entry name" value="FI18259P1-RELATED"/>
    <property type="match status" value="1"/>
</dbReference>
<feature type="transmembrane region" description="Helical" evidence="5">
    <location>
        <begin position="131"/>
        <end position="150"/>
    </location>
</feature>
<accession>A0AAW1UK54</accession>
<comment type="caution">
    <text evidence="6">The sequence shown here is derived from an EMBL/GenBank/DDBJ whole genome shotgun (WGS) entry which is preliminary data.</text>
</comment>